<evidence type="ECO:0000313" key="2">
    <source>
        <dbReference type="EMBL" id="KAF2024424.1"/>
    </source>
</evidence>
<protein>
    <submittedName>
        <fullName evidence="2">Uncharacterized protein</fullName>
    </submittedName>
</protein>
<dbReference type="Proteomes" id="UP000799777">
    <property type="component" value="Unassembled WGS sequence"/>
</dbReference>
<gene>
    <name evidence="2" type="ORF">EK21DRAFT_94113</name>
</gene>
<reference evidence="2" key="1">
    <citation type="journal article" date="2020" name="Stud. Mycol.">
        <title>101 Dothideomycetes genomes: a test case for predicting lifestyles and emergence of pathogens.</title>
        <authorList>
            <person name="Haridas S."/>
            <person name="Albert R."/>
            <person name="Binder M."/>
            <person name="Bloem J."/>
            <person name="Labutti K."/>
            <person name="Salamov A."/>
            <person name="Andreopoulos B."/>
            <person name="Baker S."/>
            <person name="Barry K."/>
            <person name="Bills G."/>
            <person name="Bluhm B."/>
            <person name="Cannon C."/>
            <person name="Castanera R."/>
            <person name="Culley D."/>
            <person name="Daum C."/>
            <person name="Ezra D."/>
            <person name="Gonzalez J."/>
            <person name="Henrissat B."/>
            <person name="Kuo A."/>
            <person name="Liang C."/>
            <person name="Lipzen A."/>
            <person name="Lutzoni F."/>
            <person name="Magnuson J."/>
            <person name="Mondo S."/>
            <person name="Nolan M."/>
            <person name="Ohm R."/>
            <person name="Pangilinan J."/>
            <person name="Park H.-J."/>
            <person name="Ramirez L."/>
            <person name="Alfaro M."/>
            <person name="Sun H."/>
            <person name="Tritt A."/>
            <person name="Yoshinaga Y."/>
            <person name="Zwiers L.-H."/>
            <person name="Turgeon B."/>
            <person name="Goodwin S."/>
            <person name="Spatafora J."/>
            <person name="Crous P."/>
            <person name="Grigoriev I."/>
        </authorList>
    </citation>
    <scope>NUCLEOTIDE SEQUENCE</scope>
    <source>
        <strain evidence="2">CBS 110217</strain>
    </source>
</reference>
<dbReference type="OrthoDB" id="10609338at2759"/>
<organism evidence="2 3">
    <name type="scientific">Setomelanomma holmii</name>
    <dbReference type="NCBI Taxonomy" id="210430"/>
    <lineage>
        <taxon>Eukaryota</taxon>
        <taxon>Fungi</taxon>
        <taxon>Dikarya</taxon>
        <taxon>Ascomycota</taxon>
        <taxon>Pezizomycotina</taxon>
        <taxon>Dothideomycetes</taxon>
        <taxon>Pleosporomycetidae</taxon>
        <taxon>Pleosporales</taxon>
        <taxon>Pleosporineae</taxon>
        <taxon>Phaeosphaeriaceae</taxon>
        <taxon>Setomelanomma</taxon>
    </lineage>
</organism>
<feature type="region of interest" description="Disordered" evidence="1">
    <location>
        <begin position="1"/>
        <end position="37"/>
    </location>
</feature>
<evidence type="ECO:0000256" key="1">
    <source>
        <dbReference type="SAM" id="MobiDB-lite"/>
    </source>
</evidence>
<name>A0A9P4GZI2_9PLEO</name>
<feature type="compositionally biased region" description="Polar residues" evidence="1">
    <location>
        <begin position="19"/>
        <end position="29"/>
    </location>
</feature>
<comment type="caution">
    <text evidence="2">The sequence shown here is derived from an EMBL/GenBank/DDBJ whole genome shotgun (WGS) entry which is preliminary data.</text>
</comment>
<accession>A0A9P4GZI2</accession>
<evidence type="ECO:0000313" key="3">
    <source>
        <dbReference type="Proteomes" id="UP000799777"/>
    </source>
</evidence>
<proteinExistence type="predicted"/>
<sequence>MSGQAVPPDEPHIEARPSPSAQTSIQEANTPLVPPRDTTLEALRLDLLKKCGALEESDKKVDSLRKELFEKDAALQKAKRDHQTAARGQTQIRKDMKQAADDAAEQMAKMQSDHESQMKAMQAKLDASQTECTQHKEKNAAQSEGLLEHVKLFEAEKIQMDRDWVTKLRFTLGVRQMGYLESHKDQDLLVFQSGTNPAAYLGLKRSDEHNYIADRANPRYPYNRGVTLGKVVAGAVLAAHFKDKTLDERVCKVPSITRTMVLPYRTEKVNPDGFFAGLHKGRADRAKEIAAMRNAAEEEKKTGRKPHSS</sequence>
<keyword evidence="3" id="KW-1185">Reference proteome</keyword>
<feature type="region of interest" description="Disordered" evidence="1">
    <location>
        <begin position="75"/>
        <end position="95"/>
    </location>
</feature>
<dbReference type="EMBL" id="ML978296">
    <property type="protein sequence ID" value="KAF2024424.1"/>
    <property type="molecule type" value="Genomic_DNA"/>
</dbReference>
<dbReference type="AlphaFoldDB" id="A0A9P4GZI2"/>